<sequence length="264" mass="29741">MCFDIDVTTMTLEALRETLQRLSSLVAQPSVVERLPDGGHQLKAALEKVREEIKFRENLDAASKKMKELSLKSSSDTNMAAAHDMRLCSLEKRPEQQRFKPNMTKKALPSGRTESMPDMHTGVKSLDLPMSLRLQREQEERVKTGLMRAKQDRLMAELSVLQGNHSEENLEPAQEGCVEETTEMAVSAEKVPEASGVMKKREFDDSLPPHQEESTSRSESNEEPRNDHRLATAPQEDSDDSATEFDQHKMEATEEEPGSGDKQF</sequence>
<dbReference type="OrthoDB" id="2408655at2759"/>
<evidence type="ECO:0000313" key="6">
    <source>
        <dbReference type="Proteomes" id="UP000030742"/>
    </source>
</evidence>
<feature type="compositionally biased region" description="Basic and acidic residues" evidence="1">
    <location>
        <begin position="210"/>
        <end position="230"/>
    </location>
</feature>
<accession>N6TIS2</accession>
<dbReference type="KEGG" id="dpa:109533886"/>
<organism evidence="2">
    <name type="scientific">Dendroctonus ponderosae</name>
    <name type="common">Mountain pine beetle</name>
    <dbReference type="NCBI Taxonomy" id="77166"/>
    <lineage>
        <taxon>Eukaryota</taxon>
        <taxon>Metazoa</taxon>
        <taxon>Ecdysozoa</taxon>
        <taxon>Arthropoda</taxon>
        <taxon>Hexapoda</taxon>
        <taxon>Insecta</taxon>
        <taxon>Pterygota</taxon>
        <taxon>Neoptera</taxon>
        <taxon>Endopterygota</taxon>
        <taxon>Coleoptera</taxon>
        <taxon>Polyphaga</taxon>
        <taxon>Cucujiformia</taxon>
        <taxon>Curculionidae</taxon>
        <taxon>Scolytinae</taxon>
        <taxon>Dendroctonus</taxon>
    </lineage>
</organism>
<evidence type="ECO:0000313" key="5">
    <source>
        <dbReference type="Proteomes" id="UP000019118"/>
    </source>
</evidence>
<proteinExistence type="predicted"/>
<evidence type="ECO:0000256" key="1">
    <source>
        <dbReference type="SAM" id="MobiDB-lite"/>
    </source>
</evidence>
<feature type="region of interest" description="Disordered" evidence="1">
    <location>
        <begin position="163"/>
        <end position="264"/>
    </location>
</feature>
<keyword evidence="5" id="KW-1185">Reference proteome</keyword>
<dbReference type="HOGENOM" id="CLU_1054727_0_0_1"/>
<dbReference type="EnsemblMetazoa" id="XM_019899394.1">
    <property type="protein sequence ID" value="XP_019754953.1"/>
    <property type="gene ID" value="LOC109533886"/>
</dbReference>
<name>N6TIS2_DENPD</name>
<reference evidence="5 6" key="1">
    <citation type="journal article" date="2013" name="Genome Biol.">
        <title>Draft genome of the mountain pine beetle, Dendroctonus ponderosae Hopkins, a major forest pest.</title>
        <authorList>
            <person name="Keeling C.I."/>
            <person name="Yuen M.M."/>
            <person name="Liao N.Y."/>
            <person name="Docking T.R."/>
            <person name="Chan S.K."/>
            <person name="Taylor G.A."/>
            <person name="Palmquist D.L."/>
            <person name="Jackman S.D."/>
            <person name="Nguyen A."/>
            <person name="Li M."/>
            <person name="Henderson H."/>
            <person name="Janes J.K."/>
            <person name="Zhao Y."/>
            <person name="Pandoh P."/>
            <person name="Moore R."/>
            <person name="Sperling F.A."/>
            <person name="Huber D.P."/>
            <person name="Birol I."/>
            <person name="Jones S.J."/>
            <person name="Bohlmann J."/>
        </authorList>
    </citation>
    <scope>NUCLEOTIDE SEQUENCE</scope>
</reference>
<dbReference type="Proteomes" id="UP000019118">
    <property type="component" value="Unassembled WGS sequence"/>
</dbReference>
<dbReference type="Proteomes" id="UP000030742">
    <property type="component" value="Unassembled WGS sequence"/>
</dbReference>
<dbReference type="EMBL" id="KB632399">
    <property type="protein sequence ID" value="ERL94770.1"/>
    <property type="molecule type" value="Genomic_DNA"/>
</dbReference>
<feature type="non-terminal residue" evidence="2">
    <location>
        <position position="1"/>
    </location>
</feature>
<gene>
    <name evidence="4" type="primary">109533886</name>
    <name evidence="3" type="ORF">D910_12044</name>
    <name evidence="2" type="ORF">YQE_03326</name>
</gene>
<protein>
    <submittedName>
        <fullName evidence="2 4">Uncharacterized protein</fullName>
    </submittedName>
</protein>
<dbReference type="EMBL" id="KB740562">
    <property type="protein sequence ID" value="ENN80334.1"/>
    <property type="molecule type" value="Genomic_DNA"/>
</dbReference>
<dbReference type="AlphaFoldDB" id="N6TIS2"/>
<reference evidence="4" key="2">
    <citation type="submission" date="2024-08" db="UniProtKB">
        <authorList>
            <consortium name="EnsemblMetazoa"/>
        </authorList>
    </citation>
    <scope>IDENTIFICATION</scope>
</reference>
<evidence type="ECO:0000313" key="4">
    <source>
        <dbReference type="EnsemblMetazoa" id="XP_019754953.1"/>
    </source>
</evidence>
<evidence type="ECO:0000313" key="3">
    <source>
        <dbReference type="EMBL" id="ERL94770.1"/>
    </source>
</evidence>
<evidence type="ECO:0000313" key="2">
    <source>
        <dbReference type="EMBL" id="ENN80334.1"/>
    </source>
</evidence>
<feature type="region of interest" description="Disordered" evidence="1">
    <location>
        <begin position="102"/>
        <end position="123"/>
    </location>
</feature>